<dbReference type="OrthoDB" id="9806939at2"/>
<dbReference type="Gene3D" id="2.40.50.100">
    <property type="match status" value="1"/>
</dbReference>
<dbReference type="Gene3D" id="2.40.30.170">
    <property type="match status" value="1"/>
</dbReference>
<dbReference type="GO" id="GO:0015562">
    <property type="term" value="F:efflux transmembrane transporter activity"/>
    <property type="evidence" value="ECO:0007669"/>
    <property type="project" value="TreeGrafter"/>
</dbReference>
<dbReference type="Pfam" id="PF25954">
    <property type="entry name" value="Beta-barrel_RND_2"/>
    <property type="match status" value="1"/>
</dbReference>
<protein>
    <submittedName>
        <fullName evidence="5">Efflux pump periplasmic linker BepF</fullName>
    </submittedName>
</protein>
<dbReference type="InterPro" id="IPR058792">
    <property type="entry name" value="Beta-barrel_RND_2"/>
</dbReference>
<dbReference type="PANTHER" id="PTHR30469">
    <property type="entry name" value="MULTIDRUG RESISTANCE PROTEIN MDTA"/>
    <property type="match status" value="1"/>
</dbReference>
<keyword evidence="3" id="KW-0812">Transmembrane</keyword>
<evidence type="ECO:0000256" key="1">
    <source>
        <dbReference type="ARBA" id="ARBA00009477"/>
    </source>
</evidence>
<keyword evidence="3" id="KW-0472">Membrane</keyword>
<sequence>MRVKFSYLLATGIAAGIGFWMYSGTMVIGGVGDSEHATPPPALRVSQASTETFRVQVERLVAQDRRAVLEVRGRTEAEATVAVRSKTTDDVVERPAQEGAHVAAGDVLCVLDKGSRQSRILEAKAALAQAQLDHEAATQLNSKGFTAQTRVAALQAQLDAAKARLIEAEQELEHTVIRSPIAGVIQSPMAEIGAQLEQGGICATVVDADPMIAIGEVSELNISEISLDMPATVTLVTGESLNGKVRYISPTANPDTKTFRIEIELPNPDGKARDGVTAVTKLELAAEKAHKISPAILTLNDAGQVGIRAVDENNKTVFYPVKVLGGEQDGMWIGGLPDEVVAITVGQEYVSDGELVQPVFETAEVSQ</sequence>
<feature type="domain" description="CusB-like beta-barrel" evidence="4">
    <location>
        <begin position="217"/>
        <end position="282"/>
    </location>
</feature>
<dbReference type="RefSeq" id="WP_023003939.1">
    <property type="nucleotide sequence ID" value="NZ_CP087156.1"/>
</dbReference>
<keyword evidence="6" id="KW-1185">Reference proteome</keyword>
<dbReference type="AlphaFoldDB" id="A0A0M6XXK5"/>
<keyword evidence="3" id="KW-1133">Transmembrane helix</keyword>
<keyword evidence="2" id="KW-0175">Coiled coil</keyword>
<evidence type="ECO:0000259" key="4">
    <source>
        <dbReference type="Pfam" id="PF25954"/>
    </source>
</evidence>
<dbReference type="PANTHER" id="PTHR30469:SF29">
    <property type="entry name" value="BLR2860 PROTEIN"/>
    <property type="match status" value="1"/>
</dbReference>
<dbReference type="EMBL" id="CXST01000001">
    <property type="protein sequence ID" value="CTQ41748.1"/>
    <property type="molecule type" value="Genomic_DNA"/>
</dbReference>
<dbReference type="SUPFAM" id="SSF111369">
    <property type="entry name" value="HlyD-like secretion proteins"/>
    <property type="match status" value="1"/>
</dbReference>
<dbReference type="InterPro" id="IPR006143">
    <property type="entry name" value="RND_pump_MFP"/>
</dbReference>
<accession>A0A0M6XXK5</accession>
<comment type="similarity">
    <text evidence="1">Belongs to the membrane fusion protein (MFP) (TC 8.A.1) family.</text>
</comment>
<feature type="coiled-coil region" evidence="2">
    <location>
        <begin position="151"/>
        <end position="178"/>
    </location>
</feature>
<dbReference type="Proteomes" id="UP000048926">
    <property type="component" value="Unassembled WGS sequence"/>
</dbReference>
<reference evidence="6" key="1">
    <citation type="submission" date="2015-07" db="EMBL/GenBank/DDBJ databases">
        <authorList>
            <person name="Rodrigo-Torres Lidia"/>
            <person name="Arahal R.David."/>
        </authorList>
    </citation>
    <scope>NUCLEOTIDE SEQUENCE [LARGE SCALE GENOMIC DNA]</scope>
    <source>
        <strain evidence="6">CECT 4801</strain>
    </source>
</reference>
<evidence type="ECO:0000313" key="6">
    <source>
        <dbReference type="Proteomes" id="UP000048926"/>
    </source>
</evidence>
<dbReference type="NCBIfam" id="TIGR01730">
    <property type="entry name" value="RND_mfp"/>
    <property type="match status" value="1"/>
</dbReference>
<dbReference type="Gene3D" id="1.10.287.470">
    <property type="entry name" value="Helix hairpin bin"/>
    <property type="match status" value="1"/>
</dbReference>
<dbReference type="GO" id="GO:1990281">
    <property type="term" value="C:efflux pump complex"/>
    <property type="evidence" value="ECO:0007669"/>
    <property type="project" value="TreeGrafter"/>
</dbReference>
<organism evidence="5 6">
    <name type="scientific">Roseibium aggregatum</name>
    <dbReference type="NCBI Taxonomy" id="187304"/>
    <lineage>
        <taxon>Bacteria</taxon>
        <taxon>Pseudomonadati</taxon>
        <taxon>Pseudomonadota</taxon>
        <taxon>Alphaproteobacteria</taxon>
        <taxon>Hyphomicrobiales</taxon>
        <taxon>Stappiaceae</taxon>
        <taxon>Roseibium</taxon>
    </lineage>
</organism>
<dbReference type="KEGG" id="lagg:B0E33_00805"/>
<dbReference type="STRING" id="187304.B0E33_00805"/>
<proteinExistence type="inferred from homology"/>
<name>A0A0M6XXK5_9HYPH</name>
<evidence type="ECO:0000313" key="5">
    <source>
        <dbReference type="EMBL" id="CTQ41748.1"/>
    </source>
</evidence>
<gene>
    <name evidence="5" type="primary">bepF_1</name>
    <name evidence="5" type="ORF">LAL4801_00168</name>
</gene>
<evidence type="ECO:0000256" key="3">
    <source>
        <dbReference type="SAM" id="Phobius"/>
    </source>
</evidence>
<feature type="transmembrane region" description="Helical" evidence="3">
    <location>
        <begin position="7"/>
        <end position="31"/>
    </location>
</feature>
<evidence type="ECO:0000256" key="2">
    <source>
        <dbReference type="SAM" id="Coils"/>
    </source>
</evidence>